<keyword evidence="2" id="KW-1185">Reference proteome</keyword>
<protein>
    <submittedName>
        <fullName evidence="1">Uncharacterized protein</fullName>
    </submittedName>
</protein>
<dbReference type="OrthoDB" id="9992747at2759"/>
<accession>A0A016SIJ4</accession>
<evidence type="ECO:0000313" key="1">
    <source>
        <dbReference type="EMBL" id="EYB90119.1"/>
    </source>
</evidence>
<dbReference type="EMBL" id="JARK01001559">
    <property type="protein sequence ID" value="EYB90119.1"/>
    <property type="molecule type" value="Genomic_DNA"/>
</dbReference>
<sequence length="99" mass="11022">MKRTMRLAQQFITAIGCANGNGGRHLGCEHAVKILRNSKFLEQVRVPIQWKNVVEEVTTGRHFEALAGVTQQEVQKVQAKPDIDINLVALGDDTKSHQC</sequence>
<organism evidence="1 2">
    <name type="scientific">Ancylostoma ceylanicum</name>
    <dbReference type="NCBI Taxonomy" id="53326"/>
    <lineage>
        <taxon>Eukaryota</taxon>
        <taxon>Metazoa</taxon>
        <taxon>Ecdysozoa</taxon>
        <taxon>Nematoda</taxon>
        <taxon>Chromadorea</taxon>
        <taxon>Rhabditida</taxon>
        <taxon>Rhabditina</taxon>
        <taxon>Rhabditomorpha</taxon>
        <taxon>Strongyloidea</taxon>
        <taxon>Ancylostomatidae</taxon>
        <taxon>Ancylostomatinae</taxon>
        <taxon>Ancylostoma</taxon>
    </lineage>
</organism>
<gene>
    <name evidence="1" type="primary">Acey_s0223.g2666</name>
    <name evidence="1" type="synonym">Acey-T21F4.1</name>
    <name evidence="1" type="ORF">Y032_0223g2666</name>
</gene>
<dbReference type="AlphaFoldDB" id="A0A016SIJ4"/>
<proteinExistence type="predicted"/>
<name>A0A016SIJ4_9BILA</name>
<evidence type="ECO:0000313" key="2">
    <source>
        <dbReference type="Proteomes" id="UP000024635"/>
    </source>
</evidence>
<reference evidence="2" key="1">
    <citation type="journal article" date="2015" name="Nat. Genet.">
        <title>The genome and transcriptome of the zoonotic hookworm Ancylostoma ceylanicum identify infection-specific gene families.</title>
        <authorList>
            <person name="Schwarz E.M."/>
            <person name="Hu Y."/>
            <person name="Antoshechkin I."/>
            <person name="Miller M.M."/>
            <person name="Sternberg P.W."/>
            <person name="Aroian R.V."/>
        </authorList>
    </citation>
    <scope>NUCLEOTIDE SEQUENCE</scope>
    <source>
        <strain evidence="2">HY135</strain>
    </source>
</reference>
<dbReference type="PROSITE" id="PS51257">
    <property type="entry name" value="PROKAR_LIPOPROTEIN"/>
    <property type="match status" value="1"/>
</dbReference>
<dbReference type="Proteomes" id="UP000024635">
    <property type="component" value="Unassembled WGS sequence"/>
</dbReference>
<comment type="caution">
    <text evidence="1">The sequence shown here is derived from an EMBL/GenBank/DDBJ whole genome shotgun (WGS) entry which is preliminary data.</text>
</comment>